<dbReference type="Proteomes" id="UP000198781">
    <property type="component" value="Unassembled WGS sequence"/>
</dbReference>
<gene>
    <name evidence="13" type="ORF">SAMN05192589_10844</name>
</gene>
<dbReference type="InterPro" id="IPR003660">
    <property type="entry name" value="HAMP_dom"/>
</dbReference>
<sequence>MYRARLSLAFAALVALVCIQAAFVYWGTHRVNDYTQHSRLASDILSELLDLSANKQRLRVWATQRLMNANAVPEVRARLLERMHASAANLAELSRRDLALWTEMAHRDGTAVPQEVPQLVNMTELLEDNILAVESRLSQLRPLEPDADFPAVWEELNATFDMARGLDLRELINGAIERQRSVVPVARAATERGLDVLRQQAITMAIVTLAVAAMLALHLNRRLQRPLDRLLAGTRALQAGELDHRVATESKDEFDRVAQHFNAMAAELQQHRAHADAARRELEDAVEARTHELSVAHDTLQRVDQRRRQLFADLGHELRTPATAIRGEAEIAMRGGDRPAQDYRQTLERIVGGVDQLTKVIHDLLLIAKSEADQLVMHPRPIDLQALAADAAEQAAALGGMHGVAVQSLPASPGGPLVVNADADRLRQALMIALDNAVRYSQRGGTVRIGCQPGPDGEAHVLVSDEGIGIAPEELPEVFQRFVRGQRARAHRADGTGIGLSIAQSIVQAHHGRIDIDSTPGVGTTVLIAVPLAHSPASLCPEEAA</sequence>
<evidence type="ECO:0000256" key="3">
    <source>
        <dbReference type="ARBA" id="ARBA00012438"/>
    </source>
</evidence>
<dbReference type="SMART" id="SM00388">
    <property type="entry name" value="HisKA"/>
    <property type="match status" value="1"/>
</dbReference>
<dbReference type="Gene3D" id="1.10.287.130">
    <property type="match status" value="1"/>
</dbReference>
<dbReference type="OrthoDB" id="9809766at2"/>
<evidence type="ECO:0000256" key="8">
    <source>
        <dbReference type="ARBA" id="ARBA00022840"/>
    </source>
</evidence>
<feature type="coiled-coil region" evidence="10">
    <location>
        <begin position="261"/>
        <end position="288"/>
    </location>
</feature>
<feature type="domain" description="HAMP" evidence="12">
    <location>
        <begin position="221"/>
        <end position="273"/>
    </location>
</feature>
<dbReference type="PRINTS" id="PR00344">
    <property type="entry name" value="BCTRLSENSOR"/>
</dbReference>
<dbReference type="SUPFAM" id="SSF47384">
    <property type="entry name" value="Homodimeric domain of signal transducing histidine kinase"/>
    <property type="match status" value="1"/>
</dbReference>
<dbReference type="SMART" id="SM00387">
    <property type="entry name" value="HATPase_c"/>
    <property type="match status" value="1"/>
</dbReference>
<feature type="domain" description="Histidine kinase" evidence="11">
    <location>
        <begin position="313"/>
        <end position="534"/>
    </location>
</feature>
<dbReference type="Pfam" id="PF02518">
    <property type="entry name" value="HATPase_c"/>
    <property type="match status" value="1"/>
</dbReference>
<dbReference type="STRING" id="187868.SAMN05192589_10844"/>
<evidence type="ECO:0000256" key="2">
    <source>
        <dbReference type="ARBA" id="ARBA00004429"/>
    </source>
</evidence>
<dbReference type="GO" id="GO:0030295">
    <property type="term" value="F:protein kinase activator activity"/>
    <property type="evidence" value="ECO:0007669"/>
    <property type="project" value="TreeGrafter"/>
</dbReference>
<accession>A0A1G6WMV1</accession>
<dbReference type="PROSITE" id="PS50109">
    <property type="entry name" value="HIS_KIN"/>
    <property type="match status" value="1"/>
</dbReference>
<dbReference type="SUPFAM" id="SSF55874">
    <property type="entry name" value="ATPase domain of HSP90 chaperone/DNA topoisomerase II/histidine kinase"/>
    <property type="match status" value="1"/>
</dbReference>
<dbReference type="GO" id="GO:0005886">
    <property type="term" value="C:plasma membrane"/>
    <property type="evidence" value="ECO:0007669"/>
    <property type="project" value="UniProtKB-SubCell"/>
</dbReference>
<dbReference type="CDD" id="cd00082">
    <property type="entry name" value="HisKA"/>
    <property type="match status" value="1"/>
</dbReference>
<organism evidence="13 14">
    <name type="scientific">Paracidovorax valerianellae</name>
    <dbReference type="NCBI Taxonomy" id="187868"/>
    <lineage>
        <taxon>Bacteria</taxon>
        <taxon>Pseudomonadati</taxon>
        <taxon>Pseudomonadota</taxon>
        <taxon>Betaproteobacteria</taxon>
        <taxon>Burkholderiales</taxon>
        <taxon>Comamonadaceae</taxon>
        <taxon>Paracidovorax</taxon>
    </lineage>
</organism>
<dbReference type="InterPro" id="IPR003594">
    <property type="entry name" value="HATPase_dom"/>
</dbReference>
<dbReference type="SMART" id="SM00304">
    <property type="entry name" value="HAMP"/>
    <property type="match status" value="1"/>
</dbReference>
<dbReference type="RefSeq" id="WP_092744308.1">
    <property type="nucleotide sequence ID" value="NZ_FMZC01000008.1"/>
</dbReference>
<dbReference type="Gene3D" id="6.10.340.10">
    <property type="match status" value="1"/>
</dbReference>
<dbReference type="InterPro" id="IPR004358">
    <property type="entry name" value="Sig_transdc_His_kin-like_C"/>
</dbReference>
<evidence type="ECO:0000259" key="12">
    <source>
        <dbReference type="PROSITE" id="PS50885"/>
    </source>
</evidence>
<name>A0A1G6WMV1_9BURK</name>
<evidence type="ECO:0000313" key="13">
    <source>
        <dbReference type="EMBL" id="SDD66416.1"/>
    </source>
</evidence>
<dbReference type="GO" id="GO:0000155">
    <property type="term" value="F:phosphorelay sensor kinase activity"/>
    <property type="evidence" value="ECO:0007669"/>
    <property type="project" value="InterPro"/>
</dbReference>
<evidence type="ECO:0000256" key="10">
    <source>
        <dbReference type="SAM" id="Coils"/>
    </source>
</evidence>
<comment type="subcellular location">
    <subcellularLocation>
        <location evidence="2">Cell inner membrane</location>
        <topology evidence="2">Multi-pass membrane protein</topology>
    </subcellularLocation>
</comment>
<evidence type="ECO:0000256" key="6">
    <source>
        <dbReference type="ARBA" id="ARBA00022741"/>
    </source>
</evidence>
<keyword evidence="10" id="KW-0175">Coiled coil</keyword>
<evidence type="ECO:0000313" key="14">
    <source>
        <dbReference type="Proteomes" id="UP000198781"/>
    </source>
</evidence>
<dbReference type="InterPro" id="IPR036097">
    <property type="entry name" value="HisK_dim/P_sf"/>
</dbReference>
<evidence type="ECO:0000256" key="1">
    <source>
        <dbReference type="ARBA" id="ARBA00000085"/>
    </source>
</evidence>
<dbReference type="AlphaFoldDB" id="A0A1G6WMV1"/>
<dbReference type="InterPro" id="IPR050351">
    <property type="entry name" value="BphY/WalK/GraS-like"/>
</dbReference>
<dbReference type="GO" id="GO:0007234">
    <property type="term" value="P:osmosensory signaling via phosphorelay pathway"/>
    <property type="evidence" value="ECO:0007669"/>
    <property type="project" value="TreeGrafter"/>
</dbReference>
<dbReference type="InterPro" id="IPR005467">
    <property type="entry name" value="His_kinase_dom"/>
</dbReference>
<dbReference type="GO" id="GO:0000156">
    <property type="term" value="F:phosphorelay response regulator activity"/>
    <property type="evidence" value="ECO:0007669"/>
    <property type="project" value="TreeGrafter"/>
</dbReference>
<dbReference type="FunFam" id="3.30.565.10:FF:000006">
    <property type="entry name" value="Sensor histidine kinase WalK"/>
    <property type="match status" value="1"/>
</dbReference>
<evidence type="ECO:0000256" key="7">
    <source>
        <dbReference type="ARBA" id="ARBA00022777"/>
    </source>
</evidence>
<dbReference type="CDD" id="cd06225">
    <property type="entry name" value="HAMP"/>
    <property type="match status" value="1"/>
</dbReference>
<dbReference type="PROSITE" id="PS50885">
    <property type="entry name" value="HAMP"/>
    <property type="match status" value="1"/>
</dbReference>
<dbReference type="EC" id="2.7.13.3" evidence="3"/>
<comment type="catalytic activity">
    <reaction evidence="1">
        <text>ATP + protein L-histidine = ADP + protein N-phospho-L-histidine.</text>
        <dbReference type="EC" id="2.7.13.3"/>
    </reaction>
</comment>
<keyword evidence="4" id="KW-0597">Phosphoprotein</keyword>
<dbReference type="EMBL" id="FMZC01000008">
    <property type="protein sequence ID" value="SDD66416.1"/>
    <property type="molecule type" value="Genomic_DNA"/>
</dbReference>
<dbReference type="Pfam" id="PF00672">
    <property type="entry name" value="HAMP"/>
    <property type="match status" value="1"/>
</dbReference>
<proteinExistence type="predicted"/>
<dbReference type="SUPFAM" id="SSF158472">
    <property type="entry name" value="HAMP domain-like"/>
    <property type="match status" value="1"/>
</dbReference>
<keyword evidence="8" id="KW-0067">ATP-binding</keyword>
<evidence type="ECO:0000256" key="5">
    <source>
        <dbReference type="ARBA" id="ARBA00022679"/>
    </source>
</evidence>
<dbReference type="PANTHER" id="PTHR42878">
    <property type="entry name" value="TWO-COMPONENT HISTIDINE KINASE"/>
    <property type="match status" value="1"/>
</dbReference>
<dbReference type="InterPro" id="IPR036890">
    <property type="entry name" value="HATPase_C_sf"/>
</dbReference>
<keyword evidence="6" id="KW-0547">Nucleotide-binding</keyword>
<dbReference type="GO" id="GO:0005524">
    <property type="term" value="F:ATP binding"/>
    <property type="evidence" value="ECO:0007669"/>
    <property type="project" value="UniProtKB-KW"/>
</dbReference>
<keyword evidence="7 13" id="KW-0418">Kinase</keyword>
<evidence type="ECO:0000256" key="9">
    <source>
        <dbReference type="ARBA" id="ARBA00023012"/>
    </source>
</evidence>
<evidence type="ECO:0000256" key="4">
    <source>
        <dbReference type="ARBA" id="ARBA00022553"/>
    </source>
</evidence>
<dbReference type="Gene3D" id="3.30.565.10">
    <property type="entry name" value="Histidine kinase-like ATPase, C-terminal domain"/>
    <property type="match status" value="1"/>
</dbReference>
<dbReference type="InterPro" id="IPR003661">
    <property type="entry name" value="HisK_dim/P_dom"/>
</dbReference>
<keyword evidence="5" id="KW-0808">Transferase</keyword>
<dbReference type="Pfam" id="PF00512">
    <property type="entry name" value="HisKA"/>
    <property type="match status" value="1"/>
</dbReference>
<keyword evidence="9" id="KW-0902">Two-component regulatory system</keyword>
<keyword evidence="14" id="KW-1185">Reference proteome</keyword>
<evidence type="ECO:0000259" key="11">
    <source>
        <dbReference type="PROSITE" id="PS50109"/>
    </source>
</evidence>
<protein>
    <recommendedName>
        <fullName evidence="3">histidine kinase</fullName>
        <ecNumber evidence="3">2.7.13.3</ecNumber>
    </recommendedName>
</protein>
<dbReference type="PANTHER" id="PTHR42878:SF7">
    <property type="entry name" value="SENSOR HISTIDINE KINASE GLRK"/>
    <property type="match status" value="1"/>
</dbReference>
<reference evidence="13 14" key="1">
    <citation type="submission" date="2016-10" db="EMBL/GenBank/DDBJ databases">
        <authorList>
            <person name="de Groot N.N."/>
        </authorList>
    </citation>
    <scope>NUCLEOTIDE SEQUENCE [LARGE SCALE GENOMIC DNA]</scope>
    <source>
        <strain evidence="13 14">DSM 16619</strain>
    </source>
</reference>